<sequence>MSINNSKVSGLRARMLSKVINNAKNGRNMICIDNIKQKVPVRVPQVYFS</sequence>
<proteinExistence type="predicted"/>
<dbReference type="EMBL" id="BARU01010372">
    <property type="protein sequence ID" value="GAH32465.1"/>
    <property type="molecule type" value="Genomic_DNA"/>
</dbReference>
<comment type="caution">
    <text evidence="1">The sequence shown here is derived from an EMBL/GenBank/DDBJ whole genome shotgun (WGS) entry which is preliminary data.</text>
</comment>
<protein>
    <submittedName>
        <fullName evidence="1">Uncharacterized protein</fullName>
    </submittedName>
</protein>
<organism evidence="1">
    <name type="scientific">marine sediment metagenome</name>
    <dbReference type="NCBI Taxonomy" id="412755"/>
    <lineage>
        <taxon>unclassified sequences</taxon>
        <taxon>metagenomes</taxon>
        <taxon>ecological metagenomes</taxon>
    </lineage>
</organism>
<dbReference type="AlphaFoldDB" id="X1FJ02"/>
<gene>
    <name evidence="1" type="ORF">S03H2_19798</name>
</gene>
<evidence type="ECO:0000313" key="1">
    <source>
        <dbReference type="EMBL" id="GAH32465.1"/>
    </source>
</evidence>
<name>X1FJ02_9ZZZZ</name>
<accession>X1FJ02</accession>
<reference evidence="1" key="1">
    <citation type="journal article" date="2014" name="Front. Microbiol.">
        <title>High frequency of phylogenetically diverse reductive dehalogenase-homologous genes in deep subseafloor sedimentary metagenomes.</title>
        <authorList>
            <person name="Kawai M."/>
            <person name="Futagami T."/>
            <person name="Toyoda A."/>
            <person name="Takaki Y."/>
            <person name="Nishi S."/>
            <person name="Hori S."/>
            <person name="Arai W."/>
            <person name="Tsubouchi T."/>
            <person name="Morono Y."/>
            <person name="Uchiyama I."/>
            <person name="Ito T."/>
            <person name="Fujiyama A."/>
            <person name="Inagaki F."/>
            <person name="Takami H."/>
        </authorList>
    </citation>
    <scope>NUCLEOTIDE SEQUENCE</scope>
    <source>
        <strain evidence="1">Expedition CK06-06</strain>
    </source>
</reference>